<feature type="region of interest" description="Disordered" evidence="1">
    <location>
        <begin position="47"/>
        <end position="67"/>
    </location>
</feature>
<organism evidence="3 4">
    <name type="scientific">Saltatorellus ferox</name>
    <dbReference type="NCBI Taxonomy" id="2528018"/>
    <lineage>
        <taxon>Bacteria</taxon>
        <taxon>Pseudomonadati</taxon>
        <taxon>Planctomycetota</taxon>
        <taxon>Planctomycetia</taxon>
        <taxon>Planctomycetia incertae sedis</taxon>
        <taxon>Saltatorellus</taxon>
    </lineage>
</organism>
<keyword evidence="3" id="KW-0808">Transferase</keyword>
<dbReference type="Pfam" id="PF04101">
    <property type="entry name" value="Glyco_tran_28_C"/>
    <property type="match status" value="1"/>
</dbReference>
<keyword evidence="3" id="KW-0328">Glycosyltransferase</keyword>
<dbReference type="PANTHER" id="PTHR48050:SF13">
    <property type="entry name" value="STEROL 3-BETA-GLUCOSYLTRANSFERASE UGT80A2"/>
    <property type="match status" value="1"/>
</dbReference>
<dbReference type="RefSeq" id="WP_145205728.1">
    <property type="nucleotide sequence ID" value="NZ_CP036434.1"/>
</dbReference>
<dbReference type="EMBL" id="CP036434">
    <property type="protein sequence ID" value="QDV10110.1"/>
    <property type="molecule type" value="Genomic_DNA"/>
</dbReference>
<gene>
    <name evidence="3" type="ORF">Poly30_56720</name>
</gene>
<sequence length="463" mass="50795">MTSGLAGMVNASLEVVRRLQASGHRVSYACPHDVRATIERHGIDYHQLPPVNRQPAPERRRRANESRLAHKRAEWRTRVERRSAGVAALGMEALRELLGRLKPDLVLADFDLEEHVITCVTSGVRTVILSPWFEFRRCAGLPPLGSRLVGGTSMSRWAAWTSYRCRSRLRRLRTSMRYFGTDRRGVVEEYARRTGFPASDLWGHDWSTLFAFDSVPVWSMTAKELEFPHVQRASFSHVGPMVRLDRIEDERAADALGAMEARIGRARAAGHRVLYGSLSSMAADADRDDDQGGASGGPFVDRLVEALASRDDWVLLLGLGGQTRALEGVLRRRGKPLPSQIEVLPWAPQLEALKEADLFISHAGIHSIHEAFTMGTPTVVYSASAFDQDGCAARLAFHRAASVGSRDESSAAIAARLHGALADESLRIRTREVRGLFSASGGALDAAVASVLKAVPIPDPCVS</sequence>
<evidence type="ECO:0000313" key="4">
    <source>
        <dbReference type="Proteomes" id="UP000320390"/>
    </source>
</evidence>
<keyword evidence="4" id="KW-1185">Reference proteome</keyword>
<dbReference type="PANTHER" id="PTHR48050">
    <property type="entry name" value="STEROL 3-BETA-GLUCOSYLTRANSFERASE"/>
    <property type="match status" value="1"/>
</dbReference>
<evidence type="ECO:0000259" key="2">
    <source>
        <dbReference type="Pfam" id="PF04101"/>
    </source>
</evidence>
<dbReference type="SUPFAM" id="SSF53756">
    <property type="entry name" value="UDP-Glycosyltransferase/glycogen phosphorylase"/>
    <property type="match status" value="1"/>
</dbReference>
<proteinExistence type="predicted"/>
<protein>
    <submittedName>
        <fullName evidence="3">MurG-like transferase</fullName>
        <ecNumber evidence="3">2.4.1.-</ecNumber>
    </submittedName>
</protein>
<dbReference type="AlphaFoldDB" id="A0A518F1B2"/>
<dbReference type="GO" id="GO:0016758">
    <property type="term" value="F:hexosyltransferase activity"/>
    <property type="evidence" value="ECO:0007669"/>
    <property type="project" value="InterPro"/>
</dbReference>
<accession>A0A518F1B2</accession>
<reference evidence="3 4" key="1">
    <citation type="submission" date="2019-02" db="EMBL/GenBank/DDBJ databases">
        <title>Deep-cultivation of Planctomycetes and their phenomic and genomic characterization uncovers novel biology.</title>
        <authorList>
            <person name="Wiegand S."/>
            <person name="Jogler M."/>
            <person name="Boedeker C."/>
            <person name="Pinto D."/>
            <person name="Vollmers J."/>
            <person name="Rivas-Marin E."/>
            <person name="Kohn T."/>
            <person name="Peeters S.H."/>
            <person name="Heuer A."/>
            <person name="Rast P."/>
            <person name="Oberbeckmann S."/>
            <person name="Bunk B."/>
            <person name="Jeske O."/>
            <person name="Meyerdierks A."/>
            <person name="Storesund J.E."/>
            <person name="Kallscheuer N."/>
            <person name="Luecker S."/>
            <person name="Lage O.M."/>
            <person name="Pohl T."/>
            <person name="Merkel B.J."/>
            <person name="Hornburger P."/>
            <person name="Mueller R.-W."/>
            <person name="Bruemmer F."/>
            <person name="Labrenz M."/>
            <person name="Spormann A.M."/>
            <person name="Op den Camp H."/>
            <person name="Overmann J."/>
            <person name="Amann R."/>
            <person name="Jetten M.S.M."/>
            <person name="Mascher T."/>
            <person name="Medema M.H."/>
            <person name="Devos D.P."/>
            <person name="Kaster A.-K."/>
            <person name="Ovreas L."/>
            <person name="Rohde M."/>
            <person name="Galperin M.Y."/>
            <person name="Jogler C."/>
        </authorList>
    </citation>
    <scope>NUCLEOTIDE SEQUENCE [LARGE SCALE GENOMIC DNA]</scope>
    <source>
        <strain evidence="3 4">Poly30</strain>
    </source>
</reference>
<dbReference type="Proteomes" id="UP000320390">
    <property type="component" value="Chromosome"/>
</dbReference>
<dbReference type="InterPro" id="IPR050426">
    <property type="entry name" value="Glycosyltransferase_28"/>
</dbReference>
<name>A0A518F1B2_9BACT</name>
<dbReference type="InterPro" id="IPR007235">
    <property type="entry name" value="Glyco_trans_28_C"/>
</dbReference>
<feature type="domain" description="Glycosyl transferase family 28 C-terminal" evidence="2">
    <location>
        <begin position="339"/>
        <end position="401"/>
    </location>
</feature>
<dbReference type="EC" id="2.4.1.-" evidence="3"/>
<dbReference type="OrthoDB" id="9805366at2"/>
<dbReference type="Gene3D" id="3.40.50.2000">
    <property type="entry name" value="Glycogen Phosphorylase B"/>
    <property type="match status" value="2"/>
</dbReference>
<evidence type="ECO:0000313" key="3">
    <source>
        <dbReference type="EMBL" id="QDV10110.1"/>
    </source>
</evidence>
<evidence type="ECO:0000256" key="1">
    <source>
        <dbReference type="SAM" id="MobiDB-lite"/>
    </source>
</evidence>